<evidence type="ECO:0000313" key="3">
    <source>
        <dbReference type="EMBL" id="MFJ2821831.1"/>
    </source>
</evidence>
<evidence type="ECO:0000256" key="1">
    <source>
        <dbReference type="SAM" id="MobiDB-lite"/>
    </source>
</evidence>
<gene>
    <name evidence="3" type="ORF">ACIO7M_12010</name>
</gene>
<dbReference type="Proteomes" id="UP001617351">
    <property type="component" value="Unassembled WGS sequence"/>
</dbReference>
<evidence type="ECO:0000313" key="4">
    <source>
        <dbReference type="Proteomes" id="UP001617351"/>
    </source>
</evidence>
<keyword evidence="2" id="KW-0812">Transmembrane</keyword>
<feature type="region of interest" description="Disordered" evidence="1">
    <location>
        <begin position="1"/>
        <end position="63"/>
    </location>
</feature>
<accession>A0ABW8EI63</accession>
<keyword evidence="4" id="KW-1185">Reference proteome</keyword>
<feature type="region of interest" description="Disordered" evidence="1">
    <location>
        <begin position="101"/>
        <end position="139"/>
    </location>
</feature>
<keyword evidence="2" id="KW-0472">Membrane</keyword>
<reference evidence="3 4" key="1">
    <citation type="submission" date="2024-10" db="EMBL/GenBank/DDBJ databases">
        <title>The Natural Products Discovery Center: Release of the First 8490 Sequenced Strains for Exploring Actinobacteria Biosynthetic Diversity.</title>
        <authorList>
            <person name="Kalkreuter E."/>
            <person name="Kautsar S.A."/>
            <person name="Yang D."/>
            <person name="Bader C.D."/>
            <person name="Teijaro C.N."/>
            <person name="Fluegel L."/>
            <person name="Davis C.M."/>
            <person name="Simpson J.R."/>
            <person name="Lauterbach L."/>
            <person name="Steele A.D."/>
            <person name="Gui C."/>
            <person name="Meng S."/>
            <person name="Li G."/>
            <person name="Viehrig K."/>
            <person name="Ye F."/>
            <person name="Su P."/>
            <person name="Kiefer A.F."/>
            <person name="Nichols A."/>
            <person name="Cepeda A.J."/>
            <person name="Yan W."/>
            <person name="Fan B."/>
            <person name="Jiang Y."/>
            <person name="Adhikari A."/>
            <person name="Zheng C.-J."/>
            <person name="Schuster L."/>
            <person name="Cowan T.M."/>
            <person name="Smanski M.J."/>
            <person name="Chevrette M.G."/>
            <person name="De Carvalho L.P.S."/>
            <person name="Shen B."/>
        </authorList>
    </citation>
    <scope>NUCLEOTIDE SEQUENCE [LARGE SCALE GENOMIC DNA]</scope>
    <source>
        <strain evidence="3 4">NPDC087220</strain>
    </source>
</reference>
<name>A0ABW8EI63_STRT5</name>
<feature type="compositionally biased region" description="Basic and acidic residues" evidence="1">
    <location>
        <begin position="9"/>
        <end position="22"/>
    </location>
</feature>
<comment type="caution">
    <text evidence="3">The sequence shown here is derived from an EMBL/GenBank/DDBJ whole genome shotgun (WGS) entry which is preliminary data.</text>
</comment>
<proteinExistence type="predicted"/>
<evidence type="ECO:0000256" key="2">
    <source>
        <dbReference type="SAM" id="Phobius"/>
    </source>
</evidence>
<keyword evidence="2" id="KW-1133">Transmembrane helix</keyword>
<dbReference type="RefSeq" id="WP_402380035.1">
    <property type="nucleotide sequence ID" value="NZ_JBIUYY010000004.1"/>
</dbReference>
<protein>
    <submittedName>
        <fullName evidence="3">Uncharacterized protein</fullName>
    </submittedName>
</protein>
<feature type="region of interest" description="Disordered" evidence="1">
    <location>
        <begin position="329"/>
        <end position="365"/>
    </location>
</feature>
<feature type="compositionally biased region" description="Basic and acidic residues" evidence="1">
    <location>
        <begin position="35"/>
        <end position="47"/>
    </location>
</feature>
<dbReference type="EMBL" id="JBIUYY010000004">
    <property type="protein sequence ID" value="MFJ2821831.1"/>
    <property type="molecule type" value="Genomic_DNA"/>
</dbReference>
<organism evidence="3 4">
    <name type="scientific">Streptomyces toxytricini</name>
    <name type="common">Actinomyces toxytricini</name>
    <dbReference type="NCBI Taxonomy" id="67369"/>
    <lineage>
        <taxon>Bacteria</taxon>
        <taxon>Bacillati</taxon>
        <taxon>Actinomycetota</taxon>
        <taxon>Actinomycetes</taxon>
        <taxon>Kitasatosporales</taxon>
        <taxon>Streptomycetaceae</taxon>
        <taxon>Streptomyces</taxon>
    </lineage>
</organism>
<feature type="transmembrane region" description="Helical" evidence="2">
    <location>
        <begin position="70"/>
        <end position="89"/>
    </location>
</feature>
<sequence>MSAGTEPDGSSRSDEEWERFLRESVAGAPAAPKEPSARAREVAKRLSAEPARNPEGWRSYTPARPKRRTGWYAAGLFASLGLLAVVALAPGRVVDLFAGAGSPPSAAETARPTQAPPAGAAQRPTREEPFRGSPAAGWASGAEGITVPKAEAVGWMGAAEVERALARSRDFLLAAGTDRGVLRGEHPEKAIGMINPHQKDVQDLLKTAFHAPTEKNDPLLLFSRFQPSRTHLVGDTVKVRGRLDYQEGERGALQVTADVTFVYPVTRSGAGGDDEIVRTIVRRELVLSWDDPAKVITEPGTFSIVSYKYDVTNGGCGAPTGYFAPPFGTDRRADGAGTEIDPYDRSAPVGQGGPSEGRCGKATRS</sequence>